<reference evidence="1" key="1">
    <citation type="journal article" date="2012" name="Nat. Biotechnol.">
        <title>Reference genome sequence of the model plant Setaria.</title>
        <authorList>
            <person name="Bennetzen J.L."/>
            <person name="Schmutz J."/>
            <person name="Wang H."/>
            <person name="Percifield R."/>
            <person name="Hawkins J."/>
            <person name="Pontaroli A.C."/>
            <person name="Estep M."/>
            <person name="Feng L."/>
            <person name="Vaughn J.N."/>
            <person name="Grimwood J."/>
            <person name="Jenkins J."/>
            <person name="Barry K."/>
            <person name="Lindquist E."/>
            <person name="Hellsten U."/>
            <person name="Deshpande S."/>
            <person name="Wang X."/>
            <person name="Wu X."/>
            <person name="Mitros T."/>
            <person name="Triplett J."/>
            <person name="Yang X."/>
            <person name="Ye C.Y."/>
            <person name="Mauro-Herrera M."/>
            <person name="Wang L."/>
            <person name="Li P."/>
            <person name="Sharma M."/>
            <person name="Sharma R."/>
            <person name="Ronald P.C."/>
            <person name="Panaud O."/>
            <person name="Kellogg E.A."/>
            <person name="Brutnell T.P."/>
            <person name="Doust A.N."/>
            <person name="Tuskan G.A."/>
            <person name="Rokhsar D."/>
            <person name="Devos K.M."/>
        </authorList>
    </citation>
    <scope>NUCLEOTIDE SEQUENCE [LARGE SCALE GENOMIC DNA]</scope>
    <source>
        <strain evidence="1">Yugu1</strain>
    </source>
</reference>
<sequence length="112" mass="12834">MTYHVVSVGKCHPNLRWSSTKDMLLVPKSLRSRSWTHHNCSCQAFSSSHLDTIYTTVLLHERRDLLAPAHGHRRRPHQAGGSKAYWRATNALRCQRTKLNYNGGSLLEPNTR</sequence>
<proteinExistence type="predicted"/>
<reference evidence="1" key="2">
    <citation type="submission" date="2015-07" db="EMBL/GenBank/DDBJ databases">
        <authorList>
            <person name="Noorani M."/>
        </authorList>
    </citation>
    <scope>NUCLEOTIDE SEQUENCE</scope>
    <source>
        <strain evidence="1">Yugu1</strain>
    </source>
</reference>
<dbReference type="EMBL" id="CM003528">
    <property type="protein sequence ID" value="RCV06057.1"/>
    <property type="molecule type" value="Genomic_DNA"/>
</dbReference>
<protein>
    <submittedName>
        <fullName evidence="1">Uncharacterized protein</fullName>
    </submittedName>
</protein>
<dbReference type="EMBL" id="CM003528">
    <property type="protein sequence ID" value="RCV06058.1"/>
    <property type="molecule type" value="Genomic_DNA"/>
</dbReference>
<organism evidence="1">
    <name type="scientific">Setaria italica</name>
    <name type="common">Foxtail millet</name>
    <name type="synonym">Panicum italicum</name>
    <dbReference type="NCBI Taxonomy" id="4555"/>
    <lineage>
        <taxon>Eukaryota</taxon>
        <taxon>Viridiplantae</taxon>
        <taxon>Streptophyta</taxon>
        <taxon>Embryophyta</taxon>
        <taxon>Tracheophyta</taxon>
        <taxon>Spermatophyta</taxon>
        <taxon>Magnoliopsida</taxon>
        <taxon>Liliopsida</taxon>
        <taxon>Poales</taxon>
        <taxon>Poaceae</taxon>
        <taxon>PACMAD clade</taxon>
        <taxon>Panicoideae</taxon>
        <taxon>Panicodae</taxon>
        <taxon>Paniceae</taxon>
        <taxon>Cenchrinae</taxon>
        <taxon>Setaria</taxon>
    </lineage>
</organism>
<accession>A0A368PKW3</accession>
<evidence type="ECO:0000313" key="1">
    <source>
        <dbReference type="EMBL" id="RCV06058.1"/>
    </source>
</evidence>
<gene>
    <name evidence="1" type="ORF">SETIT_1G133100v2</name>
</gene>
<dbReference type="AlphaFoldDB" id="A0A368PKW3"/>
<name>A0A368PKW3_SETIT</name>